<feature type="chain" id="PRO_5012001294" evidence="2">
    <location>
        <begin position="18"/>
        <end position="322"/>
    </location>
</feature>
<dbReference type="Proteomes" id="UP000182334">
    <property type="component" value="Chromosome V"/>
</dbReference>
<dbReference type="GO" id="GO:0007005">
    <property type="term" value="P:mitochondrion organization"/>
    <property type="evidence" value="ECO:0007669"/>
    <property type="project" value="TreeGrafter"/>
</dbReference>
<dbReference type="InterPro" id="IPR012472">
    <property type="entry name" value="MCP1_TM"/>
</dbReference>
<dbReference type="GO" id="GO:0055088">
    <property type="term" value="P:lipid homeostasis"/>
    <property type="evidence" value="ECO:0007669"/>
    <property type="project" value="InterPro"/>
</dbReference>
<evidence type="ECO:0000259" key="3">
    <source>
        <dbReference type="Pfam" id="PF07950"/>
    </source>
</evidence>
<feature type="transmembrane region" description="Helical" evidence="1">
    <location>
        <begin position="78"/>
        <end position="99"/>
    </location>
</feature>
<feature type="transmembrane region" description="Helical" evidence="1">
    <location>
        <begin position="249"/>
        <end position="269"/>
    </location>
</feature>
<dbReference type="PANTHER" id="PTHR38409:SF1">
    <property type="entry name" value="MITOCHONDRIAL ADAPTER PROTEIN MCP1"/>
    <property type="match status" value="1"/>
</dbReference>
<dbReference type="EMBL" id="LT635760">
    <property type="protein sequence ID" value="SGZ55983.1"/>
    <property type="molecule type" value="Genomic_DNA"/>
</dbReference>
<keyword evidence="2" id="KW-0732">Signal</keyword>
<evidence type="ECO:0000256" key="1">
    <source>
        <dbReference type="SAM" id="Phobius"/>
    </source>
</evidence>
<proteinExistence type="predicted"/>
<evidence type="ECO:0000256" key="2">
    <source>
        <dbReference type="SAM" id="SignalP"/>
    </source>
</evidence>
<evidence type="ECO:0000313" key="5">
    <source>
        <dbReference type="Proteomes" id="UP000182334"/>
    </source>
</evidence>
<dbReference type="InterPro" id="IPR039960">
    <property type="entry name" value="MCP1"/>
</dbReference>
<sequence>MVLIPLVLHIIRLLSKSLHWYNMSSPLSATMSLDELTQVVPQPFELPSDHVSPPPKKHPTFLTKLIKVLTQIQKYSSYTFLGFFGLHIASTVVVPGLGINAEKCQDIFEMCRNVYLGPLVEYLAIYAAGGIHLASGICLRVLRLFSSRTRAQPKDFLIKDEYREDIGLGGLGTLLGLGYKRSWISSTFPSFTPLTFSGYVMAVCLGFHWFKMRLAPMLVDGDSSLVTLKYVTHYLHQSPFGKWGAFCNYAMLVLLLWVSFYHIVSGLFKWRRQVRARAKKIAYGVIGTFTSLSVIAILRMNLWPLDTGFMGKQFAKYLFVEA</sequence>
<dbReference type="OrthoDB" id="10259513at2759"/>
<keyword evidence="5" id="KW-1185">Reference proteome</keyword>
<feature type="signal peptide" evidence="2">
    <location>
        <begin position="1"/>
        <end position="17"/>
    </location>
</feature>
<evidence type="ECO:0000313" key="4">
    <source>
        <dbReference type="EMBL" id="SGZ55983.1"/>
    </source>
</evidence>
<keyword evidence="1" id="KW-0812">Transmembrane</keyword>
<feature type="transmembrane region" description="Helical" evidence="1">
    <location>
        <begin position="190"/>
        <end position="210"/>
    </location>
</feature>
<dbReference type="PANTHER" id="PTHR38409">
    <property type="entry name" value="MDM10-COMPLEMENTING PROTEIN 1"/>
    <property type="match status" value="1"/>
</dbReference>
<feature type="domain" description="Mitochondrial adapter protein MCP1 transmembrane" evidence="3">
    <location>
        <begin position="205"/>
        <end position="283"/>
    </location>
</feature>
<reference evidence="4 5" key="1">
    <citation type="submission" date="2016-10" db="EMBL/GenBank/DDBJ databases">
        <authorList>
            <person name="de Groot N.N."/>
        </authorList>
    </citation>
    <scope>NUCLEOTIDE SEQUENCE [LARGE SCALE GENOMIC DNA]</scope>
    <source>
        <strain evidence="4 5">CBS 141442</strain>
    </source>
</reference>
<keyword evidence="1" id="KW-1133">Transmembrane helix</keyword>
<dbReference type="GO" id="GO:0005741">
    <property type="term" value="C:mitochondrial outer membrane"/>
    <property type="evidence" value="ECO:0007669"/>
    <property type="project" value="TreeGrafter"/>
</dbReference>
<feature type="transmembrane region" description="Helical" evidence="1">
    <location>
        <begin position="281"/>
        <end position="302"/>
    </location>
</feature>
<accession>A0A1L0BXC0</accession>
<dbReference type="STRING" id="45354.A0A1L0BXC0"/>
<gene>
    <name evidence="4" type="ORF">SAMEA4029010_CIC11G00000005434</name>
</gene>
<name>A0A1L0BXC0_9ASCO</name>
<dbReference type="Pfam" id="PF07950">
    <property type="entry name" value="MCP1_TM"/>
    <property type="match status" value="2"/>
</dbReference>
<feature type="domain" description="Mitochondrial adapter protein MCP1 transmembrane" evidence="3">
    <location>
        <begin position="83"/>
        <end position="172"/>
    </location>
</feature>
<organism evidence="4 5">
    <name type="scientific">Sungouiella intermedia</name>
    <dbReference type="NCBI Taxonomy" id="45354"/>
    <lineage>
        <taxon>Eukaryota</taxon>
        <taxon>Fungi</taxon>
        <taxon>Dikarya</taxon>
        <taxon>Ascomycota</taxon>
        <taxon>Saccharomycotina</taxon>
        <taxon>Pichiomycetes</taxon>
        <taxon>Metschnikowiaceae</taxon>
        <taxon>Sungouiella</taxon>
    </lineage>
</organism>
<protein>
    <submittedName>
        <fullName evidence="4">CIC11C00000005434</fullName>
    </submittedName>
</protein>
<feature type="transmembrane region" description="Helical" evidence="1">
    <location>
        <begin position="119"/>
        <end position="142"/>
    </location>
</feature>
<dbReference type="AlphaFoldDB" id="A0A1L0BXC0"/>
<keyword evidence="1" id="KW-0472">Membrane</keyword>